<evidence type="ECO:0000256" key="1">
    <source>
        <dbReference type="SAM" id="MobiDB-lite"/>
    </source>
</evidence>
<dbReference type="EMBL" id="CM035407">
    <property type="protein sequence ID" value="KAH7444861.1"/>
    <property type="molecule type" value="Genomic_DNA"/>
</dbReference>
<dbReference type="OrthoDB" id="611190at2759"/>
<comment type="caution">
    <text evidence="4">The sequence shown here is derived from an EMBL/GenBank/DDBJ whole genome shotgun (WGS) entry which is preliminary data.</text>
</comment>
<dbReference type="GO" id="GO:0008017">
    <property type="term" value="F:microtubule binding"/>
    <property type="evidence" value="ECO:0007669"/>
    <property type="project" value="InterPro"/>
</dbReference>
<keyword evidence="2" id="KW-0812">Transmembrane</keyword>
<gene>
    <name evidence="4" type="ORF">KP509_02G094500</name>
</gene>
<dbReference type="InterPro" id="IPR057600">
    <property type="entry name" value="TORTIFOLIA1/SINE1-2_N"/>
</dbReference>
<evidence type="ECO:0000313" key="4">
    <source>
        <dbReference type="EMBL" id="KAH7444861.1"/>
    </source>
</evidence>
<dbReference type="AlphaFoldDB" id="A0A8T2V8R6"/>
<dbReference type="Pfam" id="PF24714">
    <property type="entry name" value="TOR1L1_N"/>
    <property type="match status" value="1"/>
</dbReference>
<name>A0A8T2V8R6_CERRI</name>
<protein>
    <recommendedName>
        <fullName evidence="3">TORTIFOLIA1/SINE1-2 N-terminal domain-containing protein</fullName>
    </recommendedName>
</protein>
<dbReference type="PANTHER" id="PTHR31355">
    <property type="entry name" value="MICROTUBULE-ASSOCIATED PROTEIN TORTIFOLIA1"/>
    <property type="match status" value="1"/>
</dbReference>
<feature type="compositionally biased region" description="Polar residues" evidence="1">
    <location>
        <begin position="1"/>
        <end position="21"/>
    </location>
</feature>
<dbReference type="InterPro" id="IPR011989">
    <property type="entry name" value="ARM-like"/>
</dbReference>
<feature type="domain" description="TORTIFOLIA1/SINE1-2 N-terminal" evidence="3">
    <location>
        <begin position="54"/>
        <end position="330"/>
    </location>
</feature>
<feature type="region of interest" description="Disordered" evidence="1">
    <location>
        <begin position="1"/>
        <end position="26"/>
    </location>
</feature>
<dbReference type="InterPro" id="IPR033337">
    <property type="entry name" value="TORTIFOLIA1/SINE1-2"/>
</dbReference>
<organism evidence="4 5">
    <name type="scientific">Ceratopteris richardii</name>
    <name type="common">Triangle waterfern</name>
    <dbReference type="NCBI Taxonomy" id="49495"/>
    <lineage>
        <taxon>Eukaryota</taxon>
        <taxon>Viridiplantae</taxon>
        <taxon>Streptophyta</taxon>
        <taxon>Embryophyta</taxon>
        <taxon>Tracheophyta</taxon>
        <taxon>Polypodiopsida</taxon>
        <taxon>Polypodiidae</taxon>
        <taxon>Polypodiales</taxon>
        <taxon>Pteridineae</taxon>
        <taxon>Pteridaceae</taxon>
        <taxon>Parkerioideae</taxon>
        <taxon>Ceratopteris</taxon>
    </lineage>
</organism>
<dbReference type="PANTHER" id="PTHR31355:SF4">
    <property type="entry name" value="TOG DOMAIN-CONTAINING PROTEIN"/>
    <property type="match status" value="1"/>
</dbReference>
<dbReference type="SUPFAM" id="SSF48371">
    <property type="entry name" value="ARM repeat"/>
    <property type="match status" value="1"/>
</dbReference>
<keyword evidence="5" id="KW-1185">Reference proteome</keyword>
<dbReference type="Proteomes" id="UP000825935">
    <property type="component" value="Chromosome 2"/>
</dbReference>
<dbReference type="GO" id="GO:0005874">
    <property type="term" value="C:microtubule"/>
    <property type="evidence" value="ECO:0007669"/>
    <property type="project" value="InterPro"/>
</dbReference>
<dbReference type="InterPro" id="IPR016024">
    <property type="entry name" value="ARM-type_fold"/>
</dbReference>
<keyword evidence="2" id="KW-1133">Transmembrane helix</keyword>
<accession>A0A8T2V8R6</accession>
<feature type="transmembrane region" description="Helical" evidence="2">
    <location>
        <begin position="729"/>
        <end position="750"/>
    </location>
</feature>
<sequence length="765" mass="83464">MVKPNSSSLLAARPKNQSMPSFSPPADSRLSMQLKHDLVMLAHKDSSIRRRSMKALTTFIERKLDVGSMRNFLQQISEQISDEIGDNGGIYAVSLFIEIARVHKTAIVPFISHIMAAVLHSLASSRSGDGYAKNLHGTCAKVVGSIAKYAIEPAYNVARSSTATDILDSLCQPLLGLISSNVEPVAVGSATCLRAIVEAENWRFAAPELVHDVCTRSSSSLAEMGKHSVPHIRLANSLAKFNAGILQDSARRLLKVGTHLLGMVGESGTACDSWQQRVAAAQLLGTLIDHVHDKIIGLDLVSTTEALENCRLDKVAAVRQAVAEALSVAKRKASKNEHFLLQDCKSEVSSIDSIPTCTRLLKHGARSDRPCRTVLVPNDNVVDAEELPSISSVSSLNSIISSSSTPPIRSALPPEEDLLAIRRKNSLFPLKDSPVFPPSVDKYVAESDVSFTPKKNSTEDITGVDTIEATSKCSKDGVFRVGAKDLGAALLDLGKGKRCSAHGNLGDGNQHTICLHKQTCTRVAKYPMLPDDFLTSSTRRVLMRSLPSANSMPNLKRFSETDQGSVIGSETRNESRWHIHDNPIAGDNDQGNLCRLASTNKQRCMLSKDMDVEIPTDSHTSMLSMSADAESPVISPLNERTVKSSESDECVETAQDWLKSQREHDVNFYDNCEGLHKNGCAGGPNKAPSSECYICRRTRKSCPSDQMSLPLNSAKSSNWTRFRSLVRKILFYAEVLVCILFLVLAFRIAFVYTRKQCDLHGLVPT</sequence>
<evidence type="ECO:0000313" key="5">
    <source>
        <dbReference type="Proteomes" id="UP000825935"/>
    </source>
</evidence>
<keyword evidence="2" id="KW-0472">Membrane</keyword>
<evidence type="ECO:0000256" key="2">
    <source>
        <dbReference type="SAM" id="Phobius"/>
    </source>
</evidence>
<evidence type="ECO:0000259" key="3">
    <source>
        <dbReference type="Pfam" id="PF24714"/>
    </source>
</evidence>
<proteinExistence type="predicted"/>
<dbReference type="Gene3D" id="1.25.10.10">
    <property type="entry name" value="Leucine-rich Repeat Variant"/>
    <property type="match status" value="1"/>
</dbReference>
<reference evidence="4" key="1">
    <citation type="submission" date="2021-08" db="EMBL/GenBank/DDBJ databases">
        <title>WGS assembly of Ceratopteris richardii.</title>
        <authorList>
            <person name="Marchant D.B."/>
            <person name="Chen G."/>
            <person name="Jenkins J."/>
            <person name="Shu S."/>
            <person name="Leebens-Mack J."/>
            <person name="Grimwood J."/>
            <person name="Schmutz J."/>
            <person name="Soltis P."/>
            <person name="Soltis D."/>
            <person name="Chen Z.-H."/>
        </authorList>
    </citation>
    <scope>NUCLEOTIDE SEQUENCE</scope>
    <source>
        <strain evidence="4">Whitten #5841</strain>
        <tissue evidence="4">Leaf</tissue>
    </source>
</reference>